<dbReference type="SMART" id="SM00165">
    <property type="entry name" value="UBA"/>
    <property type="match status" value="1"/>
</dbReference>
<comment type="caution">
    <text evidence="8">The sequence shown here is derived from an EMBL/GenBank/DDBJ whole genome shotgun (WGS) entry which is preliminary data.</text>
</comment>
<accession>A0A8T0GPH6</accession>
<feature type="transmembrane region" description="Helical" evidence="6">
    <location>
        <begin position="88"/>
        <end position="110"/>
    </location>
</feature>
<keyword evidence="9" id="KW-1185">Reference proteome</keyword>
<organism evidence="8 9">
    <name type="scientific">Ceratodon purpureus</name>
    <name type="common">Fire moss</name>
    <name type="synonym">Dicranum purpureum</name>
    <dbReference type="NCBI Taxonomy" id="3225"/>
    <lineage>
        <taxon>Eukaryota</taxon>
        <taxon>Viridiplantae</taxon>
        <taxon>Streptophyta</taxon>
        <taxon>Embryophyta</taxon>
        <taxon>Bryophyta</taxon>
        <taxon>Bryophytina</taxon>
        <taxon>Bryopsida</taxon>
        <taxon>Dicranidae</taxon>
        <taxon>Pseudoditrichales</taxon>
        <taxon>Ditrichaceae</taxon>
        <taxon>Ceratodon</taxon>
    </lineage>
</organism>
<dbReference type="GO" id="GO:0004252">
    <property type="term" value="F:serine-type endopeptidase activity"/>
    <property type="evidence" value="ECO:0007669"/>
    <property type="project" value="InterPro"/>
</dbReference>
<dbReference type="Pfam" id="PF01694">
    <property type="entry name" value="Rhomboid"/>
    <property type="match status" value="1"/>
</dbReference>
<reference evidence="8" key="1">
    <citation type="submission" date="2020-06" db="EMBL/GenBank/DDBJ databases">
        <title>WGS assembly of Ceratodon purpureus strain R40.</title>
        <authorList>
            <person name="Carey S.B."/>
            <person name="Jenkins J."/>
            <person name="Shu S."/>
            <person name="Lovell J.T."/>
            <person name="Sreedasyam A."/>
            <person name="Maumus F."/>
            <person name="Tiley G.P."/>
            <person name="Fernandez-Pozo N."/>
            <person name="Barry K."/>
            <person name="Chen C."/>
            <person name="Wang M."/>
            <person name="Lipzen A."/>
            <person name="Daum C."/>
            <person name="Saski C.A."/>
            <person name="Payton A.C."/>
            <person name="Mcbreen J.C."/>
            <person name="Conrad R.E."/>
            <person name="Kollar L.M."/>
            <person name="Olsson S."/>
            <person name="Huttunen S."/>
            <person name="Landis J.B."/>
            <person name="Wickett N.J."/>
            <person name="Johnson M.G."/>
            <person name="Rensing S.A."/>
            <person name="Grimwood J."/>
            <person name="Schmutz J."/>
            <person name="Mcdaniel S.F."/>
        </authorList>
    </citation>
    <scope>NUCLEOTIDE SEQUENCE</scope>
    <source>
        <strain evidence="8">R40</strain>
    </source>
</reference>
<dbReference type="InterPro" id="IPR009060">
    <property type="entry name" value="UBA-like_sf"/>
</dbReference>
<dbReference type="InterPro" id="IPR015940">
    <property type="entry name" value="UBA"/>
</dbReference>
<name>A0A8T0GPH6_CERPU</name>
<dbReference type="GO" id="GO:0016020">
    <property type="term" value="C:membrane"/>
    <property type="evidence" value="ECO:0007669"/>
    <property type="project" value="UniProtKB-SubCell"/>
</dbReference>
<evidence type="ECO:0000256" key="4">
    <source>
        <dbReference type="ARBA" id="ARBA00022989"/>
    </source>
</evidence>
<evidence type="ECO:0000313" key="9">
    <source>
        <dbReference type="Proteomes" id="UP000822688"/>
    </source>
</evidence>
<dbReference type="Gene3D" id="1.10.8.10">
    <property type="entry name" value="DNA helicase RuvA subunit, C-terminal domain"/>
    <property type="match status" value="1"/>
</dbReference>
<dbReference type="InterPro" id="IPR035952">
    <property type="entry name" value="Rhomboid-like_sf"/>
</dbReference>
<feature type="domain" description="UBA" evidence="7">
    <location>
        <begin position="258"/>
        <end position="298"/>
    </location>
</feature>
<evidence type="ECO:0000313" key="8">
    <source>
        <dbReference type="EMBL" id="KAG0559618.1"/>
    </source>
</evidence>
<dbReference type="SUPFAM" id="SSF144091">
    <property type="entry name" value="Rhomboid-like"/>
    <property type="match status" value="1"/>
</dbReference>
<comment type="subcellular location">
    <subcellularLocation>
        <location evidence="1">Membrane</location>
        <topology evidence="1">Multi-pass membrane protein</topology>
    </subcellularLocation>
</comment>
<evidence type="ECO:0000256" key="1">
    <source>
        <dbReference type="ARBA" id="ARBA00004141"/>
    </source>
</evidence>
<dbReference type="PANTHER" id="PTHR43066">
    <property type="entry name" value="RHOMBOID-RELATED PROTEIN"/>
    <property type="match status" value="1"/>
</dbReference>
<keyword evidence="3 6" id="KW-0812">Transmembrane</keyword>
<feature type="transmembrane region" description="Helical" evidence="6">
    <location>
        <begin position="125"/>
        <end position="142"/>
    </location>
</feature>
<dbReference type="PROSITE" id="PS50030">
    <property type="entry name" value="UBA"/>
    <property type="match status" value="1"/>
</dbReference>
<evidence type="ECO:0000256" key="6">
    <source>
        <dbReference type="SAM" id="Phobius"/>
    </source>
</evidence>
<gene>
    <name evidence="8" type="ORF">KC19_10G118800</name>
</gene>
<keyword evidence="4 6" id="KW-1133">Transmembrane helix</keyword>
<evidence type="ECO:0000256" key="3">
    <source>
        <dbReference type="ARBA" id="ARBA00022692"/>
    </source>
</evidence>
<dbReference type="SUPFAM" id="SSF46934">
    <property type="entry name" value="UBA-like"/>
    <property type="match status" value="1"/>
</dbReference>
<dbReference type="EMBL" id="CM026431">
    <property type="protein sequence ID" value="KAG0559618.1"/>
    <property type="molecule type" value="Genomic_DNA"/>
</dbReference>
<evidence type="ECO:0000259" key="7">
    <source>
        <dbReference type="PROSITE" id="PS50030"/>
    </source>
</evidence>
<sequence length="301" mass="32274">MNAGPSGFHNAPVTKGIVAACGLISVLVGTQGGASACSLSYQKVVQELQLWRLLAAPCVFSSTPELLFGLYLVYFFRVFERQIGSNKYLFFVIFSTTFSTILQVAALAALKDPPFLKGISLTPGPYGLIFASFVPFFFDIPISTRYKIFGARFSDKSFVYLAGLQLLLSSWKRSLIPGICGLLAGFLYKSNILGIRKVKFPEGLASAAGRLFAPLMSGVSTPPPAARGTRDAAVSGPVGRPFEHRFAASAPPLAASPPPPEEYVSTLVAMGFDRNDALQALAIARNDLTIATNLLLESQLH</sequence>
<dbReference type="PANTHER" id="PTHR43066:SF21">
    <property type="entry name" value="UBIQUITIN-ASSOCIATED DOMAIN-CONTAINING PROTEIN 2"/>
    <property type="match status" value="1"/>
</dbReference>
<evidence type="ECO:0000256" key="5">
    <source>
        <dbReference type="ARBA" id="ARBA00023136"/>
    </source>
</evidence>
<dbReference type="Gene3D" id="1.20.1540.10">
    <property type="entry name" value="Rhomboid-like"/>
    <property type="match status" value="1"/>
</dbReference>
<dbReference type="Pfam" id="PF00627">
    <property type="entry name" value="UBA"/>
    <property type="match status" value="1"/>
</dbReference>
<keyword evidence="5 6" id="KW-0472">Membrane</keyword>
<dbReference type="InterPro" id="IPR022764">
    <property type="entry name" value="Peptidase_S54_rhomboid_dom"/>
</dbReference>
<feature type="transmembrane region" description="Helical" evidence="6">
    <location>
        <begin position="52"/>
        <end position="76"/>
    </location>
</feature>
<dbReference type="Proteomes" id="UP000822688">
    <property type="component" value="Chromosome 10"/>
</dbReference>
<protein>
    <recommendedName>
        <fullName evidence="7">UBA domain-containing protein</fullName>
    </recommendedName>
</protein>
<dbReference type="AlphaFoldDB" id="A0A8T0GPH6"/>
<proteinExistence type="inferred from homology"/>
<evidence type="ECO:0000256" key="2">
    <source>
        <dbReference type="ARBA" id="ARBA00009045"/>
    </source>
</evidence>
<comment type="similarity">
    <text evidence="2">Belongs to the peptidase S54 family.</text>
</comment>